<evidence type="ECO:0000256" key="3">
    <source>
        <dbReference type="ARBA" id="ARBA00022989"/>
    </source>
</evidence>
<evidence type="ECO:0000256" key="4">
    <source>
        <dbReference type="ARBA" id="ARBA00023136"/>
    </source>
</evidence>
<dbReference type="Proteomes" id="UP001592581">
    <property type="component" value="Unassembled WGS sequence"/>
</dbReference>
<protein>
    <submittedName>
        <fullName evidence="7">FUSC family protein</fullName>
    </submittedName>
</protein>
<dbReference type="InterPro" id="IPR049453">
    <property type="entry name" value="Memb_transporter_dom"/>
</dbReference>
<evidence type="ECO:0000259" key="6">
    <source>
        <dbReference type="Pfam" id="PF13515"/>
    </source>
</evidence>
<feature type="transmembrane region" description="Helical" evidence="5">
    <location>
        <begin position="352"/>
        <end position="372"/>
    </location>
</feature>
<keyword evidence="4 5" id="KW-0472">Membrane</keyword>
<proteinExistence type="predicted"/>
<feature type="transmembrane region" description="Helical" evidence="5">
    <location>
        <begin position="230"/>
        <end position="251"/>
    </location>
</feature>
<feature type="transmembrane region" description="Helical" evidence="5">
    <location>
        <begin position="113"/>
        <end position="133"/>
    </location>
</feature>
<feature type="transmembrane region" description="Helical" evidence="5">
    <location>
        <begin position="187"/>
        <end position="209"/>
    </location>
</feature>
<feature type="domain" description="Integral membrane bound transporter" evidence="6">
    <location>
        <begin position="244"/>
        <end position="368"/>
    </location>
</feature>
<evidence type="ECO:0000256" key="2">
    <source>
        <dbReference type="ARBA" id="ARBA00022692"/>
    </source>
</evidence>
<comment type="caution">
    <text evidence="7">The sequence shown here is derived from an EMBL/GenBank/DDBJ whole genome shotgun (WGS) entry which is preliminary data.</text>
</comment>
<name>A0ABV6XYU0_9ACTN</name>
<keyword evidence="3 5" id="KW-1133">Transmembrane helix</keyword>
<reference evidence="7 8" key="1">
    <citation type="submission" date="2024-06" db="EMBL/GenBank/DDBJ databases">
        <authorList>
            <person name="Lee S.D."/>
        </authorList>
    </citation>
    <scope>NUCLEOTIDE SEQUENCE [LARGE SCALE GENOMIC DNA]</scope>
    <source>
        <strain evidence="7 8">N1-10</strain>
    </source>
</reference>
<dbReference type="EMBL" id="JBEUKS010000015">
    <property type="protein sequence ID" value="MFC1443107.1"/>
    <property type="molecule type" value="Genomic_DNA"/>
</dbReference>
<evidence type="ECO:0000313" key="8">
    <source>
        <dbReference type="Proteomes" id="UP001592581"/>
    </source>
</evidence>
<dbReference type="RefSeq" id="WP_380568157.1">
    <property type="nucleotide sequence ID" value="NZ_JBEUKS010000015.1"/>
</dbReference>
<feature type="transmembrane region" description="Helical" evidence="5">
    <location>
        <begin position="257"/>
        <end position="276"/>
    </location>
</feature>
<feature type="transmembrane region" description="Helical" evidence="5">
    <location>
        <begin position="328"/>
        <end position="346"/>
    </location>
</feature>
<accession>A0ABV6XYU0</accession>
<evidence type="ECO:0000256" key="5">
    <source>
        <dbReference type="SAM" id="Phobius"/>
    </source>
</evidence>
<dbReference type="Pfam" id="PF13515">
    <property type="entry name" value="FUSC_2"/>
    <property type="match status" value="1"/>
</dbReference>
<keyword evidence="2 5" id="KW-0812">Transmembrane</keyword>
<feature type="transmembrane region" description="Helical" evidence="5">
    <location>
        <begin position="139"/>
        <end position="158"/>
    </location>
</feature>
<evidence type="ECO:0000256" key="1">
    <source>
        <dbReference type="ARBA" id="ARBA00004141"/>
    </source>
</evidence>
<feature type="transmembrane region" description="Helical" evidence="5">
    <location>
        <begin position="165"/>
        <end position="181"/>
    </location>
</feature>
<comment type="subcellular location">
    <subcellularLocation>
        <location evidence="1">Membrane</location>
        <topology evidence="1">Multi-pass membrane protein</topology>
    </subcellularLocation>
</comment>
<sequence>MPPIYFGWEESAVLAKEKLLQRSSLFVKEVGDVSSRAQQGLPIAEAVPRLVDFVQVGPNDGAHRVSIRLAVSALMPVLALAAAGRLEWSPYALLASTVAVYGRRRPPRTRLRVQAEVAAAQVLVIVGGAALALARPAPWLLVVCTAFVAAATAALADIRRWNPPGALFFLFGFAVCASLPGTDLADVAVALALSTASVVTVLLVTALDAPLKHASDTDTPIPGPLPGRIIAAQAVACLGAGLAAGLAAAALGIDRPYWAMVSAIIPIIGSTTSAQLSRAGHRFVGTLAGVIPAALLFQIHMSQLVLLLLVVALMGCTEAFVTRNYAGALVFLTPMTIAMALTTPGVPLSTLLVDRCLETAVGLMAAVVAIIATHRIRHPRTADATG</sequence>
<organism evidence="7 8">
    <name type="scientific">Streptacidiphilus jeojiensis</name>
    <dbReference type="NCBI Taxonomy" id="3229225"/>
    <lineage>
        <taxon>Bacteria</taxon>
        <taxon>Bacillati</taxon>
        <taxon>Actinomycetota</taxon>
        <taxon>Actinomycetes</taxon>
        <taxon>Kitasatosporales</taxon>
        <taxon>Streptomycetaceae</taxon>
        <taxon>Streptacidiphilus</taxon>
    </lineage>
</organism>
<keyword evidence="8" id="KW-1185">Reference proteome</keyword>
<gene>
    <name evidence="7" type="ORF">ABUW04_33195</name>
</gene>
<evidence type="ECO:0000313" key="7">
    <source>
        <dbReference type="EMBL" id="MFC1443107.1"/>
    </source>
</evidence>